<dbReference type="SUPFAM" id="SSF81296">
    <property type="entry name" value="E set domains"/>
    <property type="match status" value="1"/>
</dbReference>
<accession>A0A6G0ZAZ0</accession>
<reference evidence="3 4" key="1">
    <citation type="submission" date="2019-08" db="EMBL/GenBank/DDBJ databases">
        <title>Whole genome of Aphis craccivora.</title>
        <authorList>
            <person name="Voronova N.V."/>
            <person name="Shulinski R.S."/>
            <person name="Bandarenka Y.V."/>
            <person name="Zhorov D.G."/>
            <person name="Warner D."/>
        </authorList>
    </citation>
    <scope>NUCLEOTIDE SEQUENCE [LARGE SCALE GENOMIC DNA]</scope>
    <source>
        <strain evidence="3">180601</strain>
        <tissue evidence="3">Whole Body</tissue>
    </source>
</reference>
<dbReference type="Proteomes" id="UP000478052">
    <property type="component" value="Unassembled WGS sequence"/>
</dbReference>
<comment type="similarity">
    <text evidence="1">Belongs to the arrestin family.</text>
</comment>
<dbReference type="PANTHER" id="PTHR11188">
    <property type="entry name" value="ARRESTIN DOMAIN CONTAINING PROTEIN"/>
    <property type="match status" value="1"/>
</dbReference>
<dbReference type="EMBL" id="VUJU01000897">
    <property type="protein sequence ID" value="KAF0767769.1"/>
    <property type="molecule type" value="Genomic_DNA"/>
</dbReference>
<organism evidence="3 4">
    <name type="scientific">Aphis craccivora</name>
    <name type="common">Cowpea aphid</name>
    <dbReference type="NCBI Taxonomy" id="307492"/>
    <lineage>
        <taxon>Eukaryota</taxon>
        <taxon>Metazoa</taxon>
        <taxon>Ecdysozoa</taxon>
        <taxon>Arthropoda</taxon>
        <taxon>Hexapoda</taxon>
        <taxon>Insecta</taxon>
        <taxon>Pterygota</taxon>
        <taxon>Neoptera</taxon>
        <taxon>Paraneoptera</taxon>
        <taxon>Hemiptera</taxon>
        <taxon>Sternorrhyncha</taxon>
        <taxon>Aphidomorpha</taxon>
        <taxon>Aphidoidea</taxon>
        <taxon>Aphididae</taxon>
        <taxon>Aphidini</taxon>
        <taxon>Aphis</taxon>
        <taxon>Aphis</taxon>
    </lineage>
</organism>
<dbReference type="AlphaFoldDB" id="A0A6G0ZAZ0"/>
<dbReference type="InterPro" id="IPR050357">
    <property type="entry name" value="Arrestin_domain-protein"/>
</dbReference>
<sequence length="151" mass="17216">MCYYNKLFLSFTAVRIVLRGKAHAEWQVLVSGDRSAIKDDQYFIDNRSLIFGKGTIKEILLGNSILINVVDRQDGPAPILPRGIHHFPFKFQLPQSSLPCSFESKPGYVRYYIKVTLDIPYASPPQGMKYFTIIGPHIDCMDDQYLVSNIL</sequence>
<keyword evidence="4" id="KW-1185">Reference proteome</keyword>
<dbReference type="Gene3D" id="2.60.40.640">
    <property type="match status" value="1"/>
</dbReference>
<dbReference type="InterPro" id="IPR011021">
    <property type="entry name" value="Arrestin-like_N"/>
</dbReference>
<dbReference type="InterPro" id="IPR014756">
    <property type="entry name" value="Ig_E-set"/>
</dbReference>
<evidence type="ECO:0000313" key="4">
    <source>
        <dbReference type="Proteomes" id="UP000478052"/>
    </source>
</evidence>
<comment type="caution">
    <text evidence="3">The sequence shown here is derived from an EMBL/GenBank/DDBJ whole genome shotgun (WGS) entry which is preliminary data.</text>
</comment>
<dbReference type="Pfam" id="PF00339">
    <property type="entry name" value="Arrestin_N"/>
    <property type="match status" value="1"/>
</dbReference>
<dbReference type="GO" id="GO:0005737">
    <property type="term" value="C:cytoplasm"/>
    <property type="evidence" value="ECO:0007669"/>
    <property type="project" value="TreeGrafter"/>
</dbReference>
<dbReference type="InterPro" id="IPR014752">
    <property type="entry name" value="Arrestin-like_C"/>
</dbReference>
<dbReference type="OrthoDB" id="7785529at2759"/>
<feature type="domain" description="Arrestin-like N-terminal" evidence="2">
    <location>
        <begin position="10"/>
        <end position="137"/>
    </location>
</feature>
<dbReference type="GO" id="GO:0015031">
    <property type="term" value="P:protein transport"/>
    <property type="evidence" value="ECO:0007669"/>
    <property type="project" value="TreeGrafter"/>
</dbReference>
<evidence type="ECO:0000256" key="1">
    <source>
        <dbReference type="ARBA" id="ARBA00005298"/>
    </source>
</evidence>
<proteinExistence type="inferred from homology"/>
<evidence type="ECO:0000259" key="2">
    <source>
        <dbReference type="Pfam" id="PF00339"/>
    </source>
</evidence>
<name>A0A6G0ZAZ0_APHCR</name>
<gene>
    <name evidence="3" type="ORF">FWK35_00020627</name>
</gene>
<dbReference type="PANTHER" id="PTHR11188:SF144">
    <property type="entry name" value="ARRESTIN C-TERMINAL-LIKE DOMAIN-CONTAINING PROTEIN"/>
    <property type="match status" value="1"/>
</dbReference>
<protein>
    <submittedName>
        <fullName evidence="3">Arrestin domain-containing protein 3-like</fullName>
    </submittedName>
</protein>
<evidence type="ECO:0000313" key="3">
    <source>
        <dbReference type="EMBL" id="KAF0767769.1"/>
    </source>
</evidence>